<organism evidence="8 9">
    <name type="scientific">Saccharomonospora azurea NA-128</name>
    <dbReference type="NCBI Taxonomy" id="882081"/>
    <lineage>
        <taxon>Bacteria</taxon>
        <taxon>Bacillati</taxon>
        <taxon>Actinomycetota</taxon>
        <taxon>Actinomycetes</taxon>
        <taxon>Pseudonocardiales</taxon>
        <taxon>Pseudonocardiaceae</taxon>
        <taxon>Saccharomonospora</taxon>
    </lineage>
</organism>
<dbReference type="Gene3D" id="1.10.510.10">
    <property type="entry name" value="Transferase(Phosphotransferase) domain 1"/>
    <property type="match status" value="1"/>
</dbReference>
<dbReference type="InterPro" id="IPR011009">
    <property type="entry name" value="Kinase-like_dom_sf"/>
</dbReference>
<dbReference type="HOGENOM" id="CLU_1132957_0_0_11"/>
<accession>H8GF69</accession>
<evidence type="ECO:0000313" key="9">
    <source>
        <dbReference type="Proteomes" id="UP000004705"/>
    </source>
</evidence>
<evidence type="ECO:0000256" key="3">
    <source>
        <dbReference type="ARBA" id="ARBA00022679"/>
    </source>
</evidence>
<dbReference type="AlphaFoldDB" id="H8GF69"/>
<keyword evidence="9" id="KW-1185">Reference proteome</keyword>
<gene>
    <name evidence="8" type="ORF">SacazDRAFT_01071</name>
</gene>
<evidence type="ECO:0000256" key="5">
    <source>
        <dbReference type="ARBA" id="ARBA00022777"/>
    </source>
</evidence>
<keyword evidence="6" id="KW-0067">ATP-binding</keyword>
<evidence type="ECO:0000256" key="6">
    <source>
        <dbReference type="ARBA" id="ARBA00022840"/>
    </source>
</evidence>
<name>H8GF69_9PSEU</name>
<keyword evidence="3" id="KW-0808">Transferase</keyword>
<evidence type="ECO:0000256" key="2">
    <source>
        <dbReference type="ARBA" id="ARBA00022527"/>
    </source>
</evidence>
<reference evidence="8 9" key="1">
    <citation type="journal article" date="2012" name="Stand. Genomic Sci.">
        <title>Genome sequence of the soil bacterium Saccharomonospora azurea type strain (NA-128(T)).</title>
        <authorList>
            <person name="Klenk H.P."/>
            <person name="Held B."/>
            <person name="Lucas S."/>
            <person name="Lapidus A."/>
            <person name="Copeland A."/>
            <person name="Hammon N."/>
            <person name="Pitluck S."/>
            <person name="Goodwin L.A."/>
            <person name="Han C."/>
            <person name="Tapia R."/>
            <person name="Brambilla E.M."/>
            <person name="Potter G."/>
            <person name="Land M."/>
            <person name="Ivanova N."/>
            <person name="Rohde M."/>
            <person name="Goker M."/>
            <person name="Detter J.C."/>
            <person name="Kyrpides N.C."/>
            <person name="Woyke T."/>
        </authorList>
    </citation>
    <scope>NUCLEOTIDE SEQUENCE [LARGE SCALE GENOMIC DNA]</scope>
    <source>
        <strain evidence="8 9">NA-128</strain>
    </source>
</reference>
<dbReference type="EMBL" id="CM001466">
    <property type="protein sequence ID" value="EHY88013.1"/>
    <property type="molecule type" value="Genomic_DNA"/>
</dbReference>
<keyword evidence="4" id="KW-0547">Nucleotide-binding</keyword>
<dbReference type="Pfam" id="PF00069">
    <property type="entry name" value="Pkinase"/>
    <property type="match status" value="1"/>
</dbReference>
<dbReference type="PANTHER" id="PTHR43289:SF6">
    <property type="entry name" value="SERINE_THREONINE-PROTEIN KINASE NEKL-3"/>
    <property type="match status" value="1"/>
</dbReference>
<protein>
    <recommendedName>
        <fullName evidence="1">non-specific serine/threonine protein kinase</fullName>
        <ecNumber evidence="1">2.7.11.1</ecNumber>
    </recommendedName>
</protein>
<sequence>MPSEDDELVLVGHGPVATVYAGESDDTAFALKIYPGEVDRRSLRSVRAELATLAELRDRARILVADSVERRPGGTTALRMELCAQSPSELVEEAGRRPVDEAVALGEAPAETLAAAHDRGIVHGGVSPGNVLFEGSGDALLSDFGTTLRRHFSAESTPHGAVAPETLRDGVLDRGSDLYGLGATLYFALTGHAPHPRVPGESDDRSGLRVLKDPVAPSIAPACLRLSRTSSHSCSRRTRPTAPAV</sequence>
<dbReference type="InterPro" id="IPR000719">
    <property type="entry name" value="Prot_kinase_dom"/>
</dbReference>
<keyword evidence="2" id="KW-0723">Serine/threonine-protein kinase</keyword>
<dbReference type="GO" id="GO:0004674">
    <property type="term" value="F:protein serine/threonine kinase activity"/>
    <property type="evidence" value="ECO:0007669"/>
    <property type="project" value="UniProtKB-KW"/>
</dbReference>
<dbReference type="EC" id="2.7.11.1" evidence="1"/>
<dbReference type="SMART" id="SM00220">
    <property type="entry name" value="S_TKc"/>
    <property type="match status" value="1"/>
</dbReference>
<dbReference type="RefSeq" id="WP_005439335.1">
    <property type="nucleotide sequence ID" value="NZ_CM001466.1"/>
</dbReference>
<feature type="domain" description="Protein kinase" evidence="7">
    <location>
        <begin position="5"/>
        <end position="245"/>
    </location>
</feature>
<proteinExistence type="predicted"/>
<evidence type="ECO:0000256" key="1">
    <source>
        <dbReference type="ARBA" id="ARBA00012513"/>
    </source>
</evidence>
<evidence type="ECO:0000313" key="8">
    <source>
        <dbReference type="EMBL" id="EHY88013.1"/>
    </source>
</evidence>
<dbReference type="PANTHER" id="PTHR43289">
    <property type="entry name" value="MITOGEN-ACTIVATED PROTEIN KINASE KINASE KINASE 20-RELATED"/>
    <property type="match status" value="1"/>
</dbReference>
<dbReference type="OrthoDB" id="3815424at2"/>
<dbReference type="SUPFAM" id="SSF56112">
    <property type="entry name" value="Protein kinase-like (PK-like)"/>
    <property type="match status" value="1"/>
</dbReference>
<dbReference type="Proteomes" id="UP000004705">
    <property type="component" value="Chromosome"/>
</dbReference>
<dbReference type="PROSITE" id="PS50011">
    <property type="entry name" value="PROTEIN_KINASE_DOM"/>
    <property type="match status" value="1"/>
</dbReference>
<evidence type="ECO:0000259" key="7">
    <source>
        <dbReference type="PROSITE" id="PS50011"/>
    </source>
</evidence>
<evidence type="ECO:0000256" key="4">
    <source>
        <dbReference type="ARBA" id="ARBA00022741"/>
    </source>
</evidence>
<keyword evidence="5 8" id="KW-0418">Kinase</keyword>
<dbReference type="GO" id="GO:0005524">
    <property type="term" value="F:ATP binding"/>
    <property type="evidence" value="ECO:0007669"/>
    <property type="project" value="UniProtKB-KW"/>
</dbReference>